<dbReference type="Proteomes" id="UP000466445">
    <property type="component" value="Chromosome"/>
</dbReference>
<evidence type="ECO:0000313" key="1">
    <source>
        <dbReference type="EMBL" id="BBY60504.1"/>
    </source>
</evidence>
<dbReference type="Gene3D" id="3.40.50.720">
    <property type="entry name" value="NAD(P)-binding Rossmann-like Domain"/>
    <property type="match status" value="1"/>
</dbReference>
<dbReference type="KEGG" id="msar:MSAR_36400"/>
<dbReference type="InterPro" id="IPR036291">
    <property type="entry name" value="NAD(P)-bd_dom_sf"/>
</dbReference>
<gene>
    <name evidence="1" type="ORF">MSAR_36400</name>
</gene>
<name>A0A7I7SU12_9MYCO</name>
<reference evidence="1 2" key="1">
    <citation type="journal article" date="2019" name="Emerg. Microbes Infect.">
        <title>Comprehensive subspecies identification of 175 nontuberculous mycobacteria species based on 7547 genomic profiles.</title>
        <authorList>
            <person name="Matsumoto Y."/>
            <person name="Kinjo T."/>
            <person name="Motooka D."/>
            <person name="Nabeya D."/>
            <person name="Jung N."/>
            <person name="Uechi K."/>
            <person name="Horii T."/>
            <person name="Iida T."/>
            <person name="Fujita J."/>
            <person name="Nakamura S."/>
        </authorList>
    </citation>
    <scope>NUCLEOTIDE SEQUENCE [LARGE SCALE GENOMIC DNA]</scope>
    <source>
        <strain evidence="1 2">JCM 30395</strain>
    </source>
</reference>
<organism evidence="1 2">
    <name type="scientific">Mycolicibacterium sarraceniae</name>
    <dbReference type="NCBI Taxonomy" id="1534348"/>
    <lineage>
        <taxon>Bacteria</taxon>
        <taxon>Bacillati</taxon>
        <taxon>Actinomycetota</taxon>
        <taxon>Actinomycetes</taxon>
        <taxon>Mycobacteriales</taxon>
        <taxon>Mycobacteriaceae</taxon>
        <taxon>Mycolicibacterium</taxon>
    </lineage>
</organism>
<evidence type="ECO:0000313" key="2">
    <source>
        <dbReference type="Proteomes" id="UP000466445"/>
    </source>
</evidence>
<dbReference type="RefSeq" id="WP_235677804.1">
    <property type="nucleotide sequence ID" value="NZ_AP022595.1"/>
</dbReference>
<dbReference type="SUPFAM" id="SSF51735">
    <property type="entry name" value="NAD(P)-binding Rossmann-fold domains"/>
    <property type="match status" value="1"/>
</dbReference>
<accession>A0A7I7SU12</accession>
<sequence length="69" mass="7244">MHTPSAQKPSAQTWWNLPVPPPSLTAPAPIETAMTEPMHAVPAIAFLCTAQSSYINGAVLVVDGASDCR</sequence>
<dbReference type="EMBL" id="AP022595">
    <property type="protein sequence ID" value="BBY60504.1"/>
    <property type="molecule type" value="Genomic_DNA"/>
</dbReference>
<proteinExistence type="predicted"/>
<protein>
    <submittedName>
        <fullName evidence="1">Uncharacterized protein</fullName>
    </submittedName>
</protein>
<keyword evidence="2" id="KW-1185">Reference proteome</keyword>
<dbReference type="AlphaFoldDB" id="A0A7I7SU12"/>